<dbReference type="InterPro" id="IPR023578">
    <property type="entry name" value="Ras_GEF_dom_sf"/>
</dbReference>
<dbReference type="Pfam" id="PF00617">
    <property type="entry name" value="RasGEF"/>
    <property type="match status" value="1"/>
</dbReference>
<dbReference type="eggNOG" id="KOG3417">
    <property type="taxonomic scope" value="Eukaryota"/>
</dbReference>
<keyword evidence="1 6" id="KW-0728">SH3 domain</keyword>
<proteinExistence type="predicted"/>
<dbReference type="Pfam" id="PF00618">
    <property type="entry name" value="RasGEF_N"/>
    <property type="match status" value="1"/>
</dbReference>
<reference evidence="11 12" key="1">
    <citation type="journal article" date="2011" name="Proc. Natl. Acad. Sci. U.S.A.">
        <title>Evolutionary erosion of yeast sex chromosomes by mating-type switching accidents.</title>
        <authorList>
            <person name="Gordon J.L."/>
            <person name="Armisen D."/>
            <person name="Proux-Wera E."/>
            <person name="Oheigeartaigh S.S."/>
            <person name="Byrne K.P."/>
            <person name="Wolfe K.H."/>
        </authorList>
    </citation>
    <scope>NUCLEOTIDE SEQUENCE [LARGE SCALE GENOMIC DNA]</scope>
    <source>
        <strain evidence="12">ATCC MYA-139 / BCRC 22969 / CBS 8797 / CCRC 22969 / KCTC 17520 / NBRC 10181 / NCYC 3082</strain>
    </source>
</reference>
<name>J7SAE1_HUIN7</name>
<feature type="region of interest" description="Disordered" evidence="7">
    <location>
        <begin position="486"/>
        <end position="543"/>
    </location>
</feature>
<dbReference type="GeneID" id="34527824"/>
<dbReference type="CDD" id="cd00155">
    <property type="entry name" value="RasGEF"/>
    <property type="match status" value="1"/>
</dbReference>
<sequence length="1302" mass="147944">MDFGQSGLNVREGSHDGALSQIKVIDILVVDHDYTSTLPNVLSLKKGEVAFLANKSTTGWLDVLVIMGDPPAQRVSRGWFPHNYTQQIGDVELKRRYSDKLTDSLRRGSRKQSARSSELLLKTTVSNFNLGDDDPLAASDFLFAHEIEELYGNNQFGDLLQENLPVIWATVLTGDKRSPMIYYNDQLNVYCNRLPTLPKSAHRGGGGVGDKPVRLNPKKMPRLTGDDTLYLHTADIKLCRDLFENSLYYCSLAHETFKAKDQLKFVEVIRRFATSVTYITMAVRLFENCINKTARKEIKHLMKCIIKSLSVIKLNANVYFCNKKGYTRTAQQQEYNRTASVATASTMHSDNTLTQATSGNTRNRVLSLADSVSNQERGGADTEPNSKKLDSKHDDYYSTLETTIDTEFFGSPKSIQLLYYVLQNNVTLDSSERHLLPQLFPRFFQDSFNAGSWTNPFAAEHIEEKEKESSCEFAKETKLTKIADPCKNSVSTTTSSTSSSDFPQPSETSTKNTGSRDSKAGTAGPKFNLSTHSPSLSPVASRVLNSTSGSQAAHFSLASNQLQKTKSGPRPRLYPLTRDTLSKMRQSKEQIYDHIVSYIQQTNNVKPDVKMILKIYTEFNDKLLNMAIIENLDLTFFVNLRKILFNNDKCDESIKLLRHSCTTISHLLNEFFNIKQAFHDTVIKLTIVTQHTSTEDPFVFRSMENSHSVGYLEKFPIVTSEKQVHLSQDYDIMADQILKQLWKSDVHISTLEFLDPFAIFKESYIHYYEINSVACNIVERLIEEKENIMNFAARSMQGSLIDMLQKDEYKDARWFEDDFLRKGSDKSDSFMKRASLSGSNAVAWYIQSPVQQDLVFDIKTDTVKSGTLEALVDHLVFGMNNGIIDNLYMGTFLMTFRSIYTSSMDFIVHLTRIYNAFPPSGLSFNEYNEWISKRSLPIKTNIVKVLQSFFTKYWINTYWEPKLDSAIMELVKMAVSEKISGATALMNKCTEIIKNCTNNDGAESIRSVHSVTLRTADWSQSVKKIKKIKAHDISASGFAQQITLMNYEMYSKIELFECLDKIWGKSMNCDFGGSASIANFIEHANLLTNYVSFKIVSEVNMKKRVKLITYFITVALHCHRLSNFATLTAIISALYSSPVFRLKKTWTQVPVDSKDVLNKLDSLMDSKKNFINYRESLKARSRNTPCIPFFGVYLSDLTFANSGNQDWLPVINFRKRFIIADIIRDILRFQRCNYSNFTKNEDISYFITRALQGVPDLEAQYSLSLEVEPRSNSTSKENEKDISFGSAATKFLKVKHGMKLFG</sequence>
<evidence type="ECO:0000256" key="2">
    <source>
        <dbReference type="ARBA" id="ARBA00022618"/>
    </source>
</evidence>
<dbReference type="PROSITE" id="PS50002">
    <property type="entry name" value="SH3"/>
    <property type="match status" value="1"/>
</dbReference>
<dbReference type="GO" id="GO:0007265">
    <property type="term" value="P:Ras protein signal transduction"/>
    <property type="evidence" value="ECO:0007669"/>
    <property type="project" value="TreeGrafter"/>
</dbReference>
<dbReference type="InterPro" id="IPR008937">
    <property type="entry name" value="Ras-like_GEF"/>
</dbReference>
<feature type="compositionally biased region" description="Basic and acidic residues" evidence="7">
    <location>
        <begin position="378"/>
        <end position="390"/>
    </location>
</feature>
<dbReference type="InterPro" id="IPR019804">
    <property type="entry name" value="Ras_G-nucl-exch_fac_CS"/>
</dbReference>
<feature type="compositionally biased region" description="Polar residues" evidence="7">
    <location>
        <begin position="501"/>
        <end position="513"/>
    </location>
</feature>
<dbReference type="EMBL" id="HE978322">
    <property type="protein sequence ID" value="CCK72081.1"/>
    <property type="molecule type" value="Genomic_DNA"/>
</dbReference>
<dbReference type="Gene3D" id="2.30.30.40">
    <property type="entry name" value="SH3 Domains"/>
    <property type="match status" value="1"/>
</dbReference>
<evidence type="ECO:0000256" key="4">
    <source>
        <dbReference type="ARBA" id="ARBA00023306"/>
    </source>
</evidence>
<dbReference type="SUPFAM" id="SSF50044">
    <property type="entry name" value="SH3-domain"/>
    <property type="match status" value="1"/>
</dbReference>
<dbReference type="SMART" id="SM00326">
    <property type="entry name" value="SH3"/>
    <property type="match status" value="1"/>
</dbReference>
<dbReference type="RefSeq" id="XP_022466326.1">
    <property type="nucleotide sequence ID" value="XM_022609984.1"/>
</dbReference>
<dbReference type="OrthoDB" id="546434at2759"/>
<dbReference type="InterPro" id="IPR001895">
    <property type="entry name" value="RASGEF_cat_dom"/>
</dbReference>
<organism evidence="11 12">
    <name type="scientific">Huiozyma naganishii (strain ATCC MYA-139 / BCRC 22969 / CBS 8797 / KCTC 17520 / NBRC 10181 / NCYC 3082 / Yp74L-3)</name>
    <name type="common">Yeast</name>
    <name type="synonym">Kazachstania naganishii</name>
    <dbReference type="NCBI Taxonomy" id="1071383"/>
    <lineage>
        <taxon>Eukaryota</taxon>
        <taxon>Fungi</taxon>
        <taxon>Dikarya</taxon>
        <taxon>Ascomycota</taxon>
        <taxon>Saccharomycotina</taxon>
        <taxon>Saccharomycetes</taxon>
        <taxon>Saccharomycetales</taxon>
        <taxon>Saccharomycetaceae</taxon>
        <taxon>Huiozyma</taxon>
    </lineage>
</organism>
<keyword evidence="3 5" id="KW-0344">Guanine-nucleotide releasing factor</keyword>
<evidence type="ECO:0000313" key="12">
    <source>
        <dbReference type="Proteomes" id="UP000006310"/>
    </source>
</evidence>
<keyword evidence="12" id="KW-1185">Reference proteome</keyword>
<accession>J7SAE1</accession>
<dbReference type="SMART" id="SM00147">
    <property type="entry name" value="RasGEF"/>
    <property type="match status" value="1"/>
</dbReference>
<feature type="compositionally biased region" description="Polar residues" evidence="7">
    <location>
        <begin position="528"/>
        <end position="543"/>
    </location>
</feature>
<dbReference type="PANTHER" id="PTHR23113">
    <property type="entry name" value="GUANINE NUCLEOTIDE EXCHANGE FACTOR"/>
    <property type="match status" value="1"/>
</dbReference>
<reference evidence="12" key="2">
    <citation type="submission" date="2012-08" db="EMBL/GenBank/DDBJ databases">
        <title>Genome sequence of Kazachstania naganishii.</title>
        <authorList>
            <person name="Gordon J.L."/>
            <person name="Armisen D."/>
            <person name="Proux-Wera E."/>
            <person name="OhEigeartaigh S.S."/>
            <person name="Byrne K.P."/>
            <person name="Wolfe K.H."/>
        </authorList>
    </citation>
    <scope>NUCLEOTIDE SEQUENCE [LARGE SCALE GENOMIC DNA]</scope>
    <source>
        <strain evidence="12">ATCC MYA-139 / BCRC 22969 / CBS 8797 / CCRC 22969 / KCTC 17520 / NBRC 10181 / NCYC 3082</strain>
    </source>
</reference>
<evidence type="ECO:0000313" key="11">
    <source>
        <dbReference type="EMBL" id="CCK72081.1"/>
    </source>
</evidence>
<dbReference type="PROSITE" id="PS50009">
    <property type="entry name" value="RASGEF_CAT"/>
    <property type="match status" value="1"/>
</dbReference>
<feature type="region of interest" description="Disordered" evidence="7">
    <location>
        <begin position="371"/>
        <end position="390"/>
    </location>
</feature>
<dbReference type="PANTHER" id="PTHR23113:SF368">
    <property type="entry name" value="CELL DIVISION CONTROL PROTEIN 25"/>
    <property type="match status" value="1"/>
</dbReference>
<dbReference type="InterPro" id="IPR001452">
    <property type="entry name" value="SH3_domain"/>
</dbReference>
<evidence type="ECO:0000259" key="9">
    <source>
        <dbReference type="PROSITE" id="PS50009"/>
    </source>
</evidence>
<keyword evidence="2" id="KW-0132">Cell division</keyword>
<dbReference type="Gene3D" id="1.10.840.10">
    <property type="entry name" value="Ras guanine-nucleotide exchange factors catalytic domain"/>
    <property type="match status" value="1"/>
</dbReference>
<dbReference type="KEGG" id="kng:KNAG_0I02970"/>
<evidence type="ECO:0000256" key="6">
    <source>
        <dbReference type="PROSITE-ProRule" id="PRU00192"/>
    </source>
</evidence>
<dbReference type="InterPro" id="IPR036028">
    <property type="entry name" value="SH3-like_dom_sf"/>
</dbReference>
<protein>
    <recommendedName>
        <fullName evidence="13">Ras-GEF domain-containing protein</fullName>
    </recommendedName>
</protein>
<gene>
    <name evidence="11" type="primary">KNAG0I02970</name>
    <name evidence="11" type="ordered locus">KNAG_0I02970</name>
</gene>
<dbReference type="GO" id="GO:0005886">
    <property type="term" value="C:plasma membrane"/>
    <property type="evidence" value="ECO:0007669"/>
    <property type="project" value="TreeGrafter"/>
</dbReference>
<dbReference type="InterPro" id="IPR000651">
    <property type="entry name" value="Ras-like_Gua-exchang_fac_N"/>
</dbReference>
<evidence type="ECO:0008006" key="13">
    <source>
        <dbReference type="Google" id="ProtNLM"/>
    </source>
</evidence>
<keyword evidence="4" id="KW-0131">Cell cycle</keyword>
<feature type="domain" description="Ras-GEF" evidence="9">
    <location>
        <begin position="1034"/>
        <end position="1270"/>
    </location>
</feature>
<feature type="domain" description="N-terminal Ras-GEF" evidence="10">
    <location>
        <begin position="859"/>
        <end position="997"/>
    </location>
</feature>
<feature type="domain" description="SH3" evidence="8">
    <location>
        <begin position="23"/>
        <end position="90"/>
    </location>
</feature>
<feature type="compositionally biased region" description="Low complexity" evidence="7">
    <location>
        <begin position="489"/>
        <end position="500"/>
    </location>
</feature>
<dbReference type="GO" id="GO:0005085">
    <property type="term" value="F:guanyl-nucleotide exchange factor activity"/>
    <property type="evidence" value="ECO:0007669"/>
    <property type="project" value="UniProtKB-KW"/>
</dbReference>
<evidence type="ECO:0000259" key="8">
    <source>
        <dbReference type="PROSITE" id="PS50002"/>
    </source>
</evidence>
<dbReference type="HOGENOM" id="CLU_002171_1_0_1"/>
<dbReference type="GO" id="GO:0051301">
    <property type="term" value="P:cell division"/>
    <property type="evidence" value="ECO:0007669"/>
    <property type="project" value="UniProtKB-KW"/>
</dbReference>
<evidence type="ECO:0000256" key="7">
    <source>
        <dbReference type="SAM" id="MobiDB-lite"/>
    </source>
</evidence>
<dbReference type="InterPro" id="IPR036964">
    <property type="entry name" value="RASGEF_cat_dom_sf"/>
</dbReference>
<dbReference type="PROSITE" id="PS00720">
    <property type="entry name" value="RASGEF"/>
    <property type="match status" value="1"/>
</dbReference>
<dbReference type="SUPFAM" id="SSF48366">
    <property type="entry name" value="Ras GEF"/>
    <property type="match status" value="1"/>
</dbReference>
<dbReference type="Proteomes" id="UP000006310">
    <property type="component" value="Chromosome 9"/>
</dbReference>
<dbReference type="SMART" id="SM00229">
    <property type="entry name" value="RasGEFN"/>
    <property type="match status" value="1"/>
</dbReference>
<dbReference type="PROSITE" id="PS50212">
    <property type="entry name" value="RASGEF_NTER"/>
    <property type="match status" value="1"/>
</dbReference>
<dbReference type="Gene3D" id="1.20.870.10">
    <property type="entry name" value="Son of sevenless (SoS) protein Chain: S domain 1"/>
    <property type="match status" value="1"/>
</dbReference>
<evidence type="ECO:0000259" key="10">
    <source>
        <dbReference type="PROSITE" id="PS50212"/>
    </source>
</evidence>
<dbReference type="STRING" id="1071383.J7SAE1"/>
<evidence type="ECO:0000256" key="1">
    <source>
        <dbReference type="ARBA" id="ARBA00022443"/>
    </source>
</evidence>
<dbReference type="CDD" id="cd06224">
    <property type="entry name" value="REM"/>
    <property type="match status" value="1"/>
</dbReference>
<evidence type="ECO:0000256" key="5">
    <source>
        <dbReference type="PROSITE-ProRule" id="PRU00168"/>
    </source>
</evidence>
<evidence type="ECO:0000256" key="3">
    <source>
        <dbReference type="ARBA" id="ARBA00022658"/>
    </source>
</evidence>